<accession>A0A2K3P5Q3</accession>
<proteinExistence type="predicted"/>
<dbReference type="AlphaFoldDB" id="A0A2K3P5Q3"/>
<reference evidence="2 3" key="2">
    <citation type="journal article" date="2017" name="Front. Plant Sci.">
        <title>Gene Classification and Mining of Molecular Markers Useful in Red Clover (Trifolium pratense) Breeding.</title>
        <authorList>
            <person name="Istvanek J."/>
            <person name="Dluhosova J."/>
            <person name="Dluhos P."/>
            <person name="Patkova L."/>
            <person name="Nedelnik J."/>
            <person name="Repkova J."/>
        </authorList>
    </citation>
    <scope>NUCLEOTIDE SEQUENCE [LARGE SCALE GENOMIC DNA]</scope>
    <source>
        <strain evidence="3">cv. Tatra</strain>
        <tissue evidence="2">Young leaves</tissue>
    </source>
</reference>
<evidence type="ECO:0000313" key="3">
    <source>
        <dbReference type="Proteomes" id="UP000236291"/>
    </source>
</evidence>
<sequence>MLVVSSSSNLGSHGEEVFAAEKSLLTIQLEDKVGLFDALTMKRGLVETLKLRGIHVEAKLTSIFSSGLAFSLFWIELGSTHILRGREKIHWEMRDWGVTLGGTFMLFLVATGEIYVDWIEELGGLTR</sequence>
<evidence type="ECO:0000313" key="2">
    <source>
        <dbReference type="EMBL" id="PNY10609.1"/>
    </source>
</evidence>
<reference evidence="2 3" key="1">
    <citation type="journal article" date="2014" name="Am. J. Bot.">
        <title>Genome assembly and annotation for red clover (Trifolium pratense; Fabaceae).</title>
        <authorList>
            <person name="Istvanek J."/>
            <person name="Jaros M."/>
            <person name="Krenek A."/>
            <person name="Repkova J."/>
        </authorList>
    </citation>
    <scope>NUCLEOTIDE SEQUENCE [LARGE SCALE GENOMIC DNA]</scope>
    <source>
        <strain evidence="3">cv. Tatra</strain>
        <tissue evidence="2">Young leaves</tissue>
    </source>
</reference>
<comment type="caution">
    <text evidence="2">The sequence shown here is derived from an EMBL/GenBank/DDBJ whole genome shotgun (WGS) entry which is preliminary data.</text>
</comment>
<dbReference type="EMBL" id="ASHM01003940">
    <property type="protein sequence ID" value="PNY10609.1"/>
    <property type="molecule type" value="Genomic_DNA"/>
</dbReference>
<keyword evidence="1" id="KW-1133">Transmembrane helix</keyword>
<gene>
    <name evidence="2" type="ORF">L195_g007193</name>
</gene>
<protein>
    <submittedName>
        <fullName evidence="2">Uncharacterized protein</fullName>
    </submittedName>
</protein>
<feature type="transmembrane region" description="Helical" evidence="1">
    <location>
        <begin position="58"/>
        <end position="75"/>
    </location>
</feature>
<organism evidence="2 3">
    <name type="scientific">Trifolium pratense</name>
    <name type="common">Red clover</name>
    <dbReference type="NCBI Taxonomy" id="57577"/>
    <lineage>
        <taxon>Eukaryota</taxon>
        <taxon>Viridiplantae</taxon>
        <taxon>Streptophyta</taxon>
        <taxon>Embryophyta</taxon>
        <taxon>Tracheophyta</taxon>
        <taxon>Spermatophyta</taxon>
        <taxon>Magnoliopsida</taxon>
        <taxon>eudicotyledons</taxon>
        <taxon>Gunneridae</taxon>
        <taxon>Pentapetalae</taxon>
        <taxon>rosids</taxon>
        <taxon>fabids</taxon>
        <taxon>Fabales</taxon>
        <taxon>Fabaceae</taxon>
        <taxon>Papilionoideae</taxon>
        <taxon>50 kb inversion clade</taxon>
        <taxon>NPAAA clade</taxon>
        <taxon>Hologalegina</taxon>
        <taxon>IRL clade</taxon>
        <taxon>Trifolieae</taxon>
        <taxon>Trifolium</taxon>
    </lineage>
</organism>
<name>A0A2K3P5Q3_TRIPR</name>
<keyword evidence="1" id="KW-0812">Transmembrane</keyword>
<evidence type="ECO:0000256" key="1">
    <source>
        <dbReference type="SAM" id="Phobius"/>
    </source>
</evidence>
<keyword evidence="1" id="KW-0472">Membrane</keyword>
<feature type="transmembrane region" description="Helical" evidence="1">
    <location>
        <begin position="96"/>
        <end position="116"/>
    </location>
</feature>
<dbReference type="Proteomes" id="UP000236291">
    <property type="component" value="Unassembled WGS sequence"/>
</dbReference>